<keyword evidence="2" id="KW-1185">Reference proteome</keyword>
<evidence type="ECO:0000313" key="1">
    <source>
        <dbReference type="EMBL" id="KAK8494991.1"/>
    </source>
</evidence>
<proteinExistence type="predicted"/>
<evidence type="ECO:0000313" key="2">
    <source>
        <dbReference type="Proteomes" id="UP001472677"/>
    </source>
</evidence>
<protein>
    <submittedName>
        <fullName evidence="1">Uncharacterized protein</fullName>
    </submittedName>
</protein>
<name>A0ABR2ANM3_9ROSI</name>
<reference evidence="1 2" key="1">
    <citation type="journal article" date="2024" name="G3 (Bethesda)">
        <title>Genome assembly of Hibiscus sabdariffa L. provides insights into metabolisms of medicinal natural products.</title>
        <authorList>
            <person name="Kim T."/>
        </authorList>
    </citation>
    <scope>NUCLEOTIDE SEQUENCE [LARGE SCALE GENOMIC DNA]</scope>
    <source>
        <strain evidence="1">TK-2024</strain>
        <tissue evidence="1">Old leaves</tissue>
    </source>
</reference>
<dbReference type="Proteomes" id="UP001472677">
    <property type="component" value="Unassembled WGS sequence"/>
</dbReference>
<accession>A0ABR2ANM3</accession>
<sequence>MLLPERNSDAVDSTSFRRWPCCLSRFIFGKQCVLVFDFLREIVGKVPDMGVLDSAGKDKVDDDDESKKSRMAMQRDYKLSSYSLNSVFSHFLSEQMRYFTQ</sequence>
<gene>
    <name evidence="1" type="ORF">V6N12_005535</name>
</gene>
<organism evidence="1 2">
    <name type="scientific">Hibiscus sabdariffa</name>
    <name type="common">roselle</name>
    <dbReference type="NCBI Taxonomy" id="183260"/>
    <lineage>
        <taxon>Eukaryota</taxon>
        <taxon>Viridiplantae</taxon>
        <taxon>Streptophyta</taxon>
        <taxon>Embryophyta</taxon>
        <taxon>Tracheophyta</taxon>
        <taxon>Spermatophyta</taxon>
        <taxon>Magnoliopsida</taxon>
        <taxon>eudicotyledons</taxon>
        <taxon>Gunneridae</taxon>
        <taxon>Pentapetalae</taxon>
        <taxon>rosids</taxon>
        <taxon>malvids</taxon>
        <taxon>Malvales</taxon>
        <taxon>Malvaceae</taxon>
        <taxon>Malvoideae</taxon>
        <taxon>Hibiscus</taxon>
    </lineage>
</organism>
<comment type="caution">
    <text evidence="1">The sequence shown here is derived from an EMBL/GenBank/DDBJ whole genome shotgun (WGS) entry which is preliminary data.</text>
</comment>
<dbReference type="EMBL" id="JBBPBM010000474">
    <property type="protein sequence ID" value="KAK8494991.1"/>
    <property type="molecule type" value="Genomic_DNA"/>
</dbReference>